<reference evidence="2" key="1">
    <citation type="submission" date="2022-11" db="UniProtKB">
        <authorList>
            <consortium name="WormBaseParasite"/>
        </authorList>
    </citation>
    <scope>IDENTIFICATION</scope>
</reference>
<evidence type="ECO:0000313" key="2">
    <source>
        <dbReference type="WBParaSite" id="PS1159_v2.g16125.t2"/>
    </source>
</evidence>
<name>A0AC35FD07_9BILA</name>
<accession>A0AC35FD07</accession>
<protein>
    <submittedName>
        <fullName evidence="2">Uncharacterized protein</fullName>
    </submittedName>
</protein>
<evidence type="ECO:0000313" key="1">
    <source>
        <dbReference type="Proteomes" id="UP000887580"/>
    </source>
</evidence>
<dbReference type="WBParaSite" id="PS1159_v2.g16125.t2">
    <property type="protein sequence ID" value="PS1159_v2.g16125.t2"/>
    <property type="gene ID" value="PS1159_v2.g16125"/>
</dbReference>
<proteinExistence type="predicted"/>
<dbReference type="Proteomes" id="UP000887580">
    <property type="component" value="Unplaced"/>
</dbReference>
<organism evidence="1 2">
    <name type="scientific">Panagrolaimus sp. PS1159</name>
    <dbReference type="NCBI Taxonomy" id="55785"/>
    <lineage>
        <taxon>Eukaryota</taxon>
        <taxon>Metazoa</taxon>
        <taxon>Ecdysozoa</taxon>
        <taxon>Nematoda</taxon>
        <taxon>Chromadorea</taxon>
        <taxon>Rhabditida</taxon>
        <taxon>Tylenchina</taxon>
        <taxon>Panagrolaimomorpha</taxon>
        <taxon>Panagrolaimoidea</taxon>
        <taxon>Panagrolaimidae</taxon>
        <taxon>Panagrolaimus</taxon>
    </lineage>
</organism>
<sequence>MRRLFLFILPFCISVISGKEPKVEYDGKALNVPLNADGTVQLLQHWTDQAFSGLLAAVAEKQKKLLGIDFHDDFESCSKKAVSVNKHAKCVSKLLKDEYLKKSINPNKSFLAVHSFKQQLDDTQPISRPMTRFEKLKARNLKLTNRYSNIARINSGDSSDNSNILSKIQRGRRLNQLNKRRRRKFGSKFGRKRFSRLRFHRRIRRDTALNLGKNIKVVSRANYNLYGSEGGMTPFGMVAKMLTKQVLAVKNKTEMTNWKAAVHHVRLAAKEKKDFEAEQNKRAKDEEQDDIEKFAFRGLKHEGIDIEKVLDDPKELQRMAKENRKQRRKMPMGKVLDLLRQGVKLGYSVTGQNTTNFDEKTLKVASPRFLSLIPEDEKQTANLLSPSLFSLHNEGSGVENLTSLPSLIKSFNGADQQSWLNLIIEAAGVEDQAARLDSELKNQKKEKYEGKHERKKSYEEKNRASDGTPLYFTKENVTKMYGDYETRKITTWEKLLSTYTKEQMREMNETGYAVLTKEQLYLLYGPESPFNSSEALTRLTSVNATAENMHKYIEHDIHRMAEMKSFEIRQKDIVLSPIVNSPLVLAAPQMSQPIVLSPVVFSPVVLTPAVLGPVILSPWLFIPVILSPRVLSPLIVNPLIFSPIVLSPLVLHPLILSPGVFNPIVLSPLVLSPFILSPQVFTPVILSPMVLNPLILNPMVGSPPMVLNPLILNPMVGSPLVLSPFVLSPLILSPQALFAVVLSPYTLSPLILSPLIGAEVILSPSSLS</sequence>